<name>A0A2A9PCK9_OPHUN</name>
<gene>
    <name evidence="1" type="ORF">XA68_12908</name>
</gene>
<sequence>MASSPVMTDHHPLFSTEAIDAPTLRHPCALPVSCFACETGLAPRSLSSLATRHVRLLHTRGSGWKRAGVDA</sequence>
<proteinExistence type="predicted"/>
<evidence type="ECO:0000313" key="1">
    <source>
        <dbReference type="EMBL" id="PFH59028.1"/>
    </source>
</evidence>
<comment type="caution">
    <text evidence="1">The sequence shown here is derived from an EMBL/GenBank/DDBJ whole genome shotgun (WGS) entry which is preliminary data.</text>
</comment>
<protein>
    <submittedName>
        <fullName evidence="1">Uncharacterized protein</fullName>
    </submittedName>
</protein>
<dbReference type="EMBL" id="LAZP02000233">
    <property type="protein sequence ID" value="PFH59028.1"/>
    <property type="molecule type" value="Genomic_DNA"/>
</dbReference>
<reference evidence="1 2" key="2">
    <citation type="journal article" date="2017" name="Sci. Rep.">
        <title>Ant-infecting Ophiocordyceps genomes reveal a high diversity of potential behavioral manipulation genes and a possible major role for enterotoxins.</title>
        <authorList>
            <person name="de Bekker C."/>
            <person name="Ohm R.A."/>
            <person name="Evans H.C."/>
            <person name="Brachmann A."/>
            <person name="Hughes D.P."/>
        </authorList>
    </citation>
    <scope>NUCLEOTIDE SEQUENCE [LARGE SCALE GENOMIC DNA]</scope>
    <source>
        <strain evidence="1 2">SC16a</strain>
    </source>
</reference>
<organism evidence="1 2">
    <name type="scientific">Ophiocordyceps unilateralis</name>
    <name type="common">Zombie-ant fungus</name>
    <name type="synonym">Torrubia unilateralis</name>
    <dbReference type="NCBI Taxonomy" id="268505"/>
    <lineage>
        <taxon>Eukaryota</taxon>
        <taxon>Fungi</taxon>
        <taxon>Dikarya</taxon>
        <taxon>Ascomycota</taxon>
        <taxon>Pezizomycotina</taxon>
        <taxon>Sordariomycetes</taxon>
        <taxon>Hypocreomycetidae</taxon>
        <taxon>Hypocreales</taxon>
        <taxon>Ophiocordycipitaceae</taxon>
        <taxon>Ophiocordyceps</taxon>
    </lineage>
</organism>
<accession>A0A2A9PCK9</accession>
<dbReference type="Proteomes" id="UP000037136">
    <property type="component" value="Unassembled WGS sequence"/>
</dbReference>
<dbReference type="AlphaFoldDB" id="A0A2A9PCK9"/>
<keyword evidence="2" id="KW-1185">Reference proteome</keyword>
<reference evidence="1 2" key="1">
    <citation type="journal article" date="2015" name="BMC Genomics">
        <title>Gene expression during zombie ant biting behavior reflects the complexity underlying fungal parasitic behavioral manipulation.</title>
        <authorList>
            <person name="de Bekker C."/>
            <person name="Ohm R.A."/>
            <person name="Loreto R.G."/>
            <person name="Sebastian A."/>
            <person name="Albert I."/>
            <person name="Merrow M."/>
            <person name="Brachmann A."/>
            <person name="Hughes D.P."/>
        </authorList>
    </citation>
    <scope>NUCLEOTIDE SEQUENCE [LARGE SCALE GENOMIC DNA]</scope>
    <source>
        <strain evidence="1 2">SC16a</strain>
    </source>
</reference>
<evidence type="ECO:0000313" key="2">
    <source>
        <dbReference type="Proteomes" id="UP000037136"/>
    </source>
</evidence>